<name>A0A016VWN3_9BILA</name>
<evidence type="ECO:0000313" key="1">
    <source>
        <dbReference type="EMBL" id="EYC31830.1"/>
    </source>
</evidence>
<dbReference type="EMBL" id="JARK01001339">
    <property type="protein sequence ID" value="EYC31830.1"/>
    <property type="molecule type" value="Genomic_DNA"/>
</dbReference>
<protein>
    <submittedName>
        <fullName evidence="1">Uncharacterized protein</fullName>
    </submittedName>
</protein>
<proteinExistence type="predicted"/>
<sequence length="72" mass="8126">MTTPSALDALRCCFSEMKRNSFDMDNWSCDDGHSSFYAALSPDERFSLRVYYVYANRNTPYTGMVGLPPPSA</sequence>
<reference evidence="2" key="1">
    <citation type="journal article" date="2015" name="Nat. Genet.">
        <title>The genome and transcriptome of the zoonotic hookworm Ancylostoma ceylanicum identify infection-specific gene families.</title>
        <authorList>
            <person name="Schwarz E.M."/>
            <person name="Hu Y."/>
            <person name="Antoshechkin I."/>
            <person name="Miller M.M."/>
            <person name="Sternberg P.W."/>
            <person name="Aroian R.V."/>
        </authorList>
    </citation>
    <scope>NUCLEOTIDE SEQUENCE</scope>
    <source>
        <strain evidence="2">HY135</strain>
    </source>
</reference>
<dbReference type="AlphaFoldDB" id="A0A016VWN3"/>
<evidence type="ECO:0000313" key="2">
    <source>
        <dbReference type="Proteomes" id="UP000024635"/>
    </source>
</evidence>
<keyword evidence="2" id="KW-1185">Reference proteome</keyword>
<accession>A0A016VWN3</accession>
<dbReference type="Proteomes" id="UP000024635">
    <property type="component" value="Unassembled WGS sequence"/>
</dbReference>
<gene>
    <name evidence="1" type="primary">Acey_s0003.g1261</name>
    <name evidence="1" type="ORF">Y032_0003g1261</name>
</gene>
<organism evidence="1 2">
    <name type="scientific">Ancylostoma ceylanicum</name>
    <dbReference type="NCBI Taxonomy" id="53326"/>
    <lineage>
        <taxon>Eukaryota</taxon>
        <taxon>Metazoa</taxon>
        <taxon>Ecdysozoa</taxon>
        <taxon>Nematoda</taxon>
        <taxon>Chromadorea</taxon>
        <taxon>Rhabditida</taxon>
        <taxon>Rhabditina</taxon>
        <taxon>Rhabditomorpha</taxon>
        <taxon>Strongyloidea</taxon>
        <taxon>Ancylostomatidae</taxon>
        <taxon>Ancylostomatinae</taxon>
        <taxon>Ancylostoma</taxon>
    </lineage>
</organism>
<comment type="caution">
    <text evidence="1">The sequence shown here is derived from an EMBL/GenBank/DDBJ whole genome shotgun (WGS) entry which is preliminary data.</text>
</comment>